<keyword evidence="2" id="KW-0834">Unfolded protein response</keyword>
<evidence type="ECO:0000256" key="7">
    <source>
        <dbReference type="SAM" id="MobiDB-lite"/>
    </source>
</evidence>
<evidence type="ECO:0000256" key="5">
    <source>
        <dbReference type="ARBA" id="ARBA00041575"/>
    </source>
</evidence>
<dbReference type="InterPro" id="IPR001012">
    <property type="entry name" value="UBX_dom"/>
</dbReference>
<dbReference type="GO" id="GO:0036503">
    <property type="term" value="P:ERAD pathway"/>
    <property type="evidence" value="ECO:0007669"/>
    <property type="project" value="TreeGrafter"/>
</dbReference>
<dbReference type="GO" id="GO:0006986">
    <property type="term" value="P:response to unfolded protein"/>
    <property type="evidence" value="ECO:0007669"/>
    <property type="project" value="UniProtKB-KW"/>
</dbReference>
<evidence type="ECO:0000256" key="4">
    <source>
        <dbReference type="ARBA" id="ARBA00040925"/>
    </source>
</evidence>
<dbReference type="GO" id="GO:0005789">
    <property type="term" value="C:endoplasmic reticulum membrane"/>
    <property type="evidence" value="ECO:0007669"/>
    <property type="project" value="UniProtKB-SubCell"/>
</dbReference>
<dbReference type="PANTHER" id="PTHR46424:SF1">
    <property type="entry name" value="UBX DOMAIN-CONTAINING PROTEIN 4"/>
    <property type="match status" value="1"/>
</dbReference>
<sequence>MRWYEGSIAEAVNLSKQRDSVFVVYVDGNDEMSAKLRRFIDEEKIRSKLESEHFVAIKIDSGSESYMQFAQIYQLVPLPSIFFIGKNGAPIQVVTGVITTSDELEQKIKIVLETVGVKEIVASKKVEEEASASVVNKTQSAAASASQNFIANEQASDPNYEVVCEGDVCYRRPKKEETPSKPSPNDSNIDSLPSSSKLESNSTQDVKPDSTTPSVAAEPPPSSSPSLSSSSALPAPAPVAAEPSSSTDDVAQRVEQAKKLIEEKRKQKEEEEKRLEREREIRRRKEGQEMLNFKKMQREQELQQMKENIRREKMEEQAARQRILEKIASDRAEQAKKFSSPEKPKPTTTETVQQPTPAPSSSLEFSRIQFRKPEGDTNTHTFKSSDQFQNIRDYVRTTLLVDSAIRDFSLAMTFPRREFTAEDDSKTLLDLGLCPSAVLLVIAGQRSANSPSAIVARSGGFVNMFNMVFWGLLSPFFVVFNYLRGWITGQRPDSTATTGAQKRANEESMADNDAAKRRNIDRLLNRNFVNDDPSASGSDKSKKDVPYRRVPGSNIHRLRESKDSDDENNTWNGNSTQQQ</sequence>
<feature type="region of interest" description="Disordered" evidence="7">
    <location>
        <begin position="491"/>
        <end position="579"/>
    </location>
</feature>
<feature type="domain" description="UBX" evidence="9">
    <location>
        <begin position="361"/>
        <end position="441"/>
    </location>
</feature>
<dbReference type="Pfam" id="PF23187">
    <property type="entry name" value="UBX7_N"/>
    <property type="match status" value="1"/>
</dbReference>
<evidence type="ECO:0000313" key="11">
    <source>
        <dbReference type="Proteomes" id="UP000594454"/>
    </source>
</evidence>
<comment type="subunit">
    <text evidence="3">Directly interacts with VCP. Interacts with UBQLN1. Forms a complex with VCP and UBQLN1.</text>
</comment>
<proteinExistence type="predicted"/>
<evidence type="ECO:0000259" key="9">
    <source>
        <dbReference type="PROSITE" id="PS50033"/>
    </source>
</evidence>
<feature type="region of interest" description="Disordered" evidence="7">
    <location>
        <begin position="330"/>
        <end position="363"/>
    </location>
</feature>
<reference evidence="10 11" key="1">
    <citation type="submission" date="2020-11" db="EMBL/GenBank/DDBJ databases">
        <authorList>
            <person name="Wallbank WR R."/>
            <person name="Pardo Diaz C."/>
            <person name="Kozak K."/>
            <person name="Martin S."/>
            <person name="Jiggins C."/>
            <person name="Moest M."/>
            <person name="Warren A I."/>
            <person name="Generalovic N T."/>
            <person name="Byers J.R.P. K."/>
            <person name="Montejo-Kovacevich G."/>
            <person name="Yen C E."/>
        </authorList>
    </citation>
    <scope>NUCLEOTIDE SEQUENCE [LARGE SCALE GENOMIC DNA]</scope>
</reference>
<organism evidence="10 11">
    <name type="scientific">Hermetia illucens</name>
    <name type="common">Black soldier fly</name>
    <dbReference type="NCBI Taxonomy" id="343691"/>
    <lineage>
        <taxon>Eukaryota</taxon>
        <taxon>Metazoa</taxon>
        <taxon>Ecdysozoa</taxon>
        <taxon>Arthropoda</taxon>
        <taxon>Hexapoda</taxon>
        <taxon>Insecta</taxon>
        <taxon>Pterygota</taxon>
        <taxon>Neoptera</taxon>
        <taxon>Endopterygota</taxon>
        <taxon>Diptera</taxon>
        <taxon>Brachycera</taxon>
        <taxon>Stratiomyomorpha</taxon>
        <taxon>Stratiomyidae</taxon>
        <taxon>Hermetiinae</taxon>
        <taxon>Hermetia</taxon>
    </lineage>
</organism>
<feature type="compositionally biased region" description="Basic and acidic residues" evidence="7">
    <location>
        <begin position="250"/>
        <end position="288"/>
    </location>
</feature>
<evidence type="ECO:0000256" key="6">
    <source>
        <dbReference type="ARBA" id="ARBA00046062"/>
    </source>
</evidence>
<dbReference type="Gene3D" id="3.10.20.90">
    <property type="entry name" value="Phosphatidylinositol 3-kinase Catalytic Subunit, Chain A, domain 1"/>
    <property type="match status" value="1"/>
</dbReference>
<dbReference type="CDD" id="cd16117">
    <property type="entry name" value="UBX_UBXN4"/>
    <property type="match status" value="1"/>
</dbReference>
<evidence type="ECO:0000256" key="3">
    <source>
        <dbReference type="ARBA" id="ARBA00038812"/>
    </source>
</evidence>
<dbReference type="AlphaFoldDB" id="A0A7R8YSJ9"/>
<feature type="compositionally biased region" description="Low complexity" evidence="7">
    <location>
        <begin position="346"/>
        <end position="355"/>
    </location>
</feature>
<dbReference type="Proteomes" id="UP000594454">
    <property type="component" value="Chromosome 2"/>
</dbReference>
<feature type="region of interest" description="Disordered" evidence="7">
    <location>
        <begin position="173"/>
        <end position="306"/>
    </location>
</feature>
<protein>
    <recommendedName>
        <fullName evidence="4">UBX domain-containing protein 4</fullName>
    </recommendedName>
    <alternativeName>
        <fullName evidence="5">UBX domain-containing protein 2</fullName>
    </alternativeName>
</protein>
<gene>
    <name evidence="10" type="ORF">HERILL_LOCUS5654</name>
</gene>
<feature type="transmembrane region" description="Helical" evidence="8">
    <location>
        <begin position="464"/>
        <end position="483"/>
    </location>
</feature>
<dbReference type="SUPFAM" id="SSF52833">
    <property type="entry name" value="Thioredoxin-like"/>
    <property type="match status" value="1"/>
</dbReference>
<dbReference type="PROSITE" id="PS50033">
    <property type="entry name" value="UBX"/>
    <property type="match status" value="1"/>
</dbReference>
<dbReference type="Gene3D" id="3.40.30.10">
    <property type="entry name" value="Glutaredoxin"/>
    <property type="match status" value="1"/>
</dbReference>
<dbReference type="OrthoDB" id="2445133at2759"/>
<feature type="compositionally biased region" description="Basic and acidic residues" evidence="7">
    <location>
        <begin position="513"/>
        <end position="524"/>
    </location>
</feature>
<dbReference type="SUPFAM" id="SSF54236">
    <property type="entry name" value="Ubiquitin-like"/>
    <property type="match status" value="1"/>
</dbReference>
<dbReference type="EMBL" id="LR899010">
    <property type="protein sequence ID" value="CAD7082635.1"/>
    <property type="molecule type" value="Genomic_DNA"/>
</dbReference>
<evidence type="ECO:0000313" key="10">
    <source>
        <dbReference type="EMBL" id="CAD7082635.1"/>
    </source>
</evidence>
<feature type="compositionally biased region" description="Polar residues" evidence="7">
    <location>
        <begin position="569"/>
        <end position="579"/>
    </location>
</feature>
<dbReference type="FunCoup" id="A0A7R8YSJ9">
    <property type="interactions" value="1088"/>
</dbReference>
<feature type="compositionally biased region" description="Polar residues" evidence="7">
    <location>
        <begin position="491"/>
        <end position="500"/>
    </location>
</feature>
<dbReference type="PANTHER" id="PTHR46424">
    <property type="entry name" value="UBX DOMAIN-CONTAINING PROTEIN 4"/>
    <property type="match status" value="1"/>
</dbReference>
<feature type="compositionally biased region" description="Basic and acidic residues" evidence="7">
    <location>
        <begin position="330"/>
        <end position="345"/>
    </location>
</feature>
<dbReference type="InterPro" id="IPR029071">
    <property type="entry name" value="Ubiquitin-like_domsf"/>
</dbReference>
<dbReference type="SMART" id="SM00166">
    <property type="entry name" value="UBX"/>
    <property type="match status" value="1"/>
</dbReference>
<keyword evidence="8" id="KW-0472">Membrane</keyword>
<keyword evidence="8" id="KW-1133">Transmembrane helix</keyword>
<comment type="subcellular location">
    <subcellularLocation>
        <location evidence="1">Endoplasmic reticulum membrane</location>
        <topology evidence="1">Peripheral membrane protein</topology>
    </subcellularLocation>
</comment>
<dbReference type="InterPro" id="IPR036249">
    <property type="entry name" value="Thioredoxin-like_sf"/>
</dbReference>
<keyword evidence="8" id="KW-0812">Transmembrane</keyword>
<feature type="compositionally biased region" description="Low complexity" evidence="7">
    <location>
        <begin position="191"/>
        <end position="202"/>
    </location>
</feature>
<evidence type="ECO:0000256" key="8">
    <source>
        <dbReference type="SAM" id="Phobius"/>
    </source>
</evidence>
<name>A0A7R8YSJ9_HERIL</name>
<feature type="compositionally biased region" description="Low complexity" evidence="7">
    <location>
        <begin position="224"/>
        <end position="246"/>
    </location>
</feature>
<dbReference type="InParanoid" id="A0A7R8YSJ9"/>
<comment type="function">
    <text evidence="6">Involved in endoplasmic reticulum-associated protein degradation (ERAD). Acts as a platform to recruit both UBQLN1 and VCP to the ER during ERAD.</text>
</comment>
<keyword evidence="11" id="KW-1185">Reference proteome</keyword>
<evidence type="ECO:0000256" key="1">
    <source>
        <dbReference type="ARBA" id="ARBA00004406"/>
    </source>
</evidence>
<accession>A0A7R8YSJ9</accession>
<dbReference type="Pfam" id="PF00789">
    <property type="entry name" value="UBX"/>
    <property type="match status" value="1"/>
</dbReference>
<evidence type="ECO:0000256" key="2">
    <source>
        <dbReference type="ARBA" id="ARBA00023230"/>
    </source>
</evidence>
<dbReference type="OMA" id="WHTGNIA"/>